<keyword evidence="1" id="KW-0812">Transmembrane</keyword>
<dbReference type="Proteomes" id="UP001501690">
    <property type="component" value="Unassembled WGS sequence"/>
</dbReference>
<reference evidence="3" key="1">
    <citation type="journal article" date="2019" name="Int. J. Syst. Evol. Microbiol.">
        <title>The Global Catalogue of Microorganisms (GCM) 10K type strain sequencing project: providing services to taxonomists for standard genome sequencing and annotation.</title>
        <authorList>
            <consortium name="The Broad Institute Genomics Platform"/>
            <consortium name="The Broad Institute Genome Sequencing Center for Infectious Disease"/>
            <person name="Wu L."/>
            <person name="Ma J."/>
        </authorList>
    </citation>
    <scope>NUCLEOTIDE SEQUENCE [LARGE SCALE GENOMIC DNA]</scope>
    <source>
        <strain evidence="3">JCM 15577</strain>
    </source>
</reference>
<evidence type="ECO:0000313" key="3">
    <source>
        <dbReference type="Proteomes" id="UP001501690"/>
    </source>
</evidence>
<accession>A0ABP4U506</accession>
<gene>
    <name evidence="2" type="ORF">GCM10009808_16140</name>
</gene>
<evidence type="ECO:0008006" key="4">
    <source>
        <dbReference type="Google" id="ProtNLM"/>
    </source>
</evidence>
<evidence type="ECO:0000313" key="2">
    <source>
        <dbReference type="EMBL" id="GAA1699308.1"/>
    </source>
</evidence>
<protein>
    <recommendedName>
        <fullName evidence="4">Integral membrane protein</fullName>
    </recommendedName>
</protein>
<sequence>MRLLRSTAAASIATFVALLSHVGAGGEMPHVLGVAVPWVLSLAVCTVLAGRALSLLRLTMAVGISQFLFHALFVLGATGSAAATATGHVHGIGALDLSDVTAVGGASVMSLSHVIAAAVTVAVLYRGERLVARLGELARGAARWVRRHYVAAGGGWSLEPRLEVPLVPSTAAPLLSRIFANVVRRRGPPAPFVV</sequence>
<dbReference type="EMBL" id="BAAAPL010000001">
    <property type="protein sequence ID" value="GAA1699308.1"/>
    <property type="molecule type" value="Genomic_DNA"/>
</dbReference>
<keyword evidence="1" id="KW-0472">Membrane</keyword>
<evidence type="ECO:0000256" key="1">
    <source>
        <dbReference type="SAM" id="Phobius"/>
    </source>
</evidence>
<feature type="transmembrane region" description="Helical" evidence="1">
    <location>
        <begin position="35"/>
        <end position="56"/>
    </location>
</feature>
<feature type="transmembrane region" description="Helical" evidence="1">
    <location>
        <begin position="102"/>
        <end position="125"/>
    </location>
</feature>
<keyword evidence="3" id="KW-1185">Reference proteome</keyword>
<keyword evidence="1" id="KW-1133">Transmembrane helix</keyword>
<organism evidence="2 3">
    <name type="scientific">Microbacterium sediminicola</name>
    <dbReference type="NCBI Taxonomy" id="415210"/>
    <lineage>
        <taxon>Bacteria</taxon>
        <taxon>Bacillati</taxon>
        <taxon>Actinomycetota</taxon>
        <taxon>Actinomycetes</taxon>
        <taxon>Micrococcales</taxon>
        <taxon>Microbacteriaceae</taxon>
        <taxon>Microbacterium</taxon>
    </lineage>
</organism>
<comment type="caution">
    <text evidence="2">The sequence shown here is derived from an EMBL/GenBank/DDBJ whole genome shotgun (WGS) entry which is preliminary data.</text>
</comment>
<feature type="transmembrane region" description="Helical" evidence="1">
    <location>
        <begin position="68"/>
        <end position="90"/>
    </location>
</feature>
<name>A0ABP4U506_9MICO</name>
<proteinExistence type="predicted"/>